<sequence>MTATAPPTLNELLHAASRTFALGIDLLPEPLRSEIELAYLVLRVSDYLEDNESMAPEEKAPLLDRWSAALRAGAPDAELAARLEAVADTTPDALVARNVTRVHQALAAMRPSARGVIIRHTADSTDGMARWTRRGPDIPDEAALDDYMHEVAGRVGWLLTDLFALDIPAVAREHGRMMVLGREFGLALQTVNVIRGLHGDWERGWVFLPRSYLPGEGPEPVALLDGTLERPDIERLVLDRLVDKAERHLEAARGYLAVLPRRRHGVRLFCLLPYLFAVRTLAISRANPRVFREETKIGRADVTRIVRDARLFGWSNQWIRWYGRRLRDTAVAPA</sequence>
<reference evidence="1 2" key="1">
    <citation type="submission" date="2024-02" db="EMBL/GenBank/DDBJ databases">
        <title>A novel Gemmatimonadota bacterium.</title>
        <authorList>
            <person name="Du Z.-J."/>
            <person name="Ye Y.-Q."/>
        </authorList>
    </citation>
    <scope>NUCLEOTIDE SEQUENCE [LARGE SCALE GENOMIC DNA]</scope>
    <source>
        <strain evidence="1 2">DH-20</strain>
    </source>
</reference>
<comment type="caution">
    <text evidence="1">The sequence shown here is derived from an EMBL/GenBank/DDBJ whole genome shotgun (WGS) entry which is preliminary data.</text>
</comment>
<dbReference type="InterPro" id="IPR008949">
    <property type="entry name" value="Isoprenoid_synthase_dom_sf"/>
</dbReference>
<gene>
    <name evidence="1" type="ORF">WI372_05570</name>
</gene>
<dbReference type="RefSeq" id="WP_405284747.1">
    <property type="nucleotide sequence ID" value="NZ_CP144380.1"/>
</dbReference>
<dbReference type="InterPro" id="IPR002060">
    <property type="entry name" value="Squ/phyt_synthse"/>
</dbReference>
<dbReference type="InterPro" id="IPR044844">
    <property type="entry name" value="Trans_IPPS_euk-type"/>
</dbReference>
<dbReference type="Pfam" id="PF00494">
    <property type="entry name" value="SQS_PSY"/>
    <property type="match status" value="1"/>
</dbReference>
<dbReference type="SUPFAM" id="SSF48576">
    <property type="entry name" value="Terpenoid synthases"/>
    <property type="match status" value="1"/>
</dbReference>
<dbReference type="EMBL" id="JBBHLI010000002">
    <property type="protein sequence ID" value="MEK9500437.1"/>
    <property type="molecule type" value="Genomic_DNA"/>
</dbReference>
<protein>
    <submittedName>
        <fullName evidence="1">Squalene/phytoene synthase family protein</fullName>
    </submittedName>
</protein>
<organism evidence="1 2">
    <name type="scientific">Gaopeijia maritima</name>
    <dbReference type="NCBI Taxonomy" id="3119007"/>
    <lineage>
        <taxon>Bacteria</taxon>
        <taxon>Pseudomonadati</taxon>
        <taxon>Gemmatimonadota</taxon>
        <taxon>Longimicrobiia</taxon>
        <taxon>Gaopeijiales</taxon>
        <taxon>Gaopeijiaceae</taxon>
        <taxon>Gaopeijia</taxon>
    </lineage>
</organism>
<evidence type="ECO:0000313" key="1">
    <source>
        <dbReference type="EMBL" id="MEK9500437.1"/>
    </source>
</evidence>
<dbReference type="Gene3D" id="1.10.600.10">
    <property type="entry name" value="Farnesyl Diphosphate Synthase"/>
    <property type="match status" value="1"/>
</dbReference>
<dbReference type="Proteomes" id="UP001484239">
    <property type="component" value="Unassembled WGS sequence"/>
</dbReference>
<dbReference type="PANTHER" id="PTHR11626">
    <property type="entry name" value="FARNESYL-DIPHOSPHATE FARNESYLTRANSFERASE"/>
    <property type="match status" value="1"/>
</dbReference>
<dbReference type="PANTHER" id="PTHR11626:SF2">
    <property type="entry name" value="SQUALENE SYNTHASE"/>
    <property type="match status" value="1"/>
</dbReference>
<evidence type="ECO:0000313" key="2">
    <source>
        <dbReference type="Proteomes" id="UP001484239"/>
    </source>
</evidence>
<keyword evidence="2" id="KW-1185">Reference proteome</keyword>
<name>A0ABU9E8P5_9BACT</name>
<accession>A0ABU9E8P5</accession>
<proteinExistence type="predicted"/>